<comment type="caution">
    <text evidence="1">The sequence shown here is derived from an EMBL/GenBank/DDBJ whole genome shotgun (WGS) entry which is preliminary data.</text>
</comment>
<sequence length="51" mass="5300">MNRAITFAAPAARAVAVPTRLARLDPVDTLRSLIVLGCAAALILASNPLPF</sequence>
<dbReference type="Proteomes" id="UP000092484">
    <property type="component" value="Unassembled WGS sequence"/>
</dbReference>
<evidence type="ECO:0000313" key="1">
    <source>
        <dbReference type="EMBL" id="OBV11122.1"/>
    </source>
</evidence>
<dbReference type="RefSeq" id="WP_157090863.1">
    <property type="nucleotide sequence ID" value="NZ_LZYB01000003.1"/>
</dbReference>
<dbReference type="STRING" id="1300349.I603_1530"/>
<gene>
    <name evidence="1" type="ORF">I603_1530</name>
</gene>
<evidence type="ECO:0000313" key="2">
    <source>
        <dbReference type="Proteomes" id="UP000092484"/>
    </source>
</evidence>
<accession>A0A1A7BI53</accession>
<proteinExistence type="predicted"/>
<protein>
    <submittedName>
        <fullName evidence="1">Uncharacterized protein</fullName>
    </submittedName>
</protein>
<keyword evidence="2" id="KW-1185">Reference proteome</keyword>
<organism evidence="1 2">
    <name type="scientific">Erythrobacter dokdonensis DSW-74</name>
    <dbReference type="NCBI Taxonomy" id="1300349"/>
    <lineage>
        <taxon>Bacteria</taxon>
        <taxon>Pseudomonadati</taxon>
        <taxon>Pseudomonadota</taxon>
        <taxon>Alphaproteobacteria</taxon>
        <taxon>Sphingomonadales</taxon>
        <taxon>Erythrobacteraceae</taxon>
        <taxon>Erythrobacter/Porphyrobacter group</taxon>
        <taxon>Erythrobacter</taxon>
    </lineage>
</organism>
<reference evidence="1 2" key="1">
    <citation type="submission" date="2016-06" db="EMBL/GenBank/DDBJ databases">
        <title>Genome sequence of Porphyrobacter dokdonensis DSW-74.</title>
        <authorList>
            <person name="Kim J.F."/>
            <person name="Song J.Y."/>
        </authorList>
    </citation>
    <scope>NUCLEOTIDE SEQUENCE [LARGE SCALE GENOMIC DNA]</scope>
    <source>
        <strain evidence="1 2">DSW-74</strain>
    </source>
</reference>
<name>A0A1A7BI53_9SPHN</name>
<dbReference type="AlphaFoldDB" id="A0A1A7BI53"/>
<dbReference type="EMBL" id="LZYB01000003">
    <property type="protein sequence ID" value="OBV11122.1"/>
    <property type="molecule type" value="Genomic_DNA"/>
</dbReference>